<accession>A0ABR0PHB8</accession>
<reference evidence="1 2" key="1">
    <citation type="submission" date="2023-03" db="EMBL/GenBank/DDBJ databases">
        <title>WGS of Gossypium arboreum.</title>
        <authorList>
            <person name="Yu D."/>
        </authorList>
    </citation>
    <scope>NUCLEOTIDE SEQUENCE [LARGE SCALE GENOMIC DNA]</scope>
    <source>
        <tissue evidence="1">Leaf</tissue>
    </source>
</reference>
<comment type="caution">
    <text evidence="1">The sequence shown here is derived from an EMBL/GenBank/DDBJ whole genome shotgun (WGS) entry which is preliminary data.</text>
</comment>
<dbReference type="Proteomes" id="UP001358586">
    <property type="component" value="Chromosome 7"/>
</dbReference>
<gene>
    <name evidence="1" type="ORF">PVK06_025516</name>
</gene>
<protein>
    <submittedName>
        <fullName evidence="1">Uncharacterized protein</fullName>
    </submittedName>
</protein>
<sequence>MEGYEKPRTIKVILTEGTQWLRFRAWKNLCLKWGICNHYNEEGLRTPLFKWCKESRAQSPFSCTLEEDYSPSSSFQRWNN</sequence>
<dbReference type="EMBL" id="JARKNE010000007">
    <property type="protein sequence ID" value="KAK5820469.1"/>
    <property type="molecule type" value="Genomic_DNA"/>
</dbReference>
<evidence type="ECO:0000313" key="2">
    <source>
        <dbReference type="Proteomes" id="UP001358586"/>
    </source>
</evidence>
<name>A0ABR0PHB8_GOSAR</name>
<proteinExistence type="predicted"/>
<keyword evidence="2" id="KW-1185">Reference proteome</keyword>
<organism evidence="1 2">
    <name type="scientific">Gossypium arboreum</name>
    <name type="common">Tree cotton</name>
    <name type="synonym">Gossypium nanking</name>
    <dbReference type="NCBI Taxonomy" id="29729"/>
    <lineage>
        <taxon>Eukaryota</taxon>
        <taxon>Viridiplantae</taxon>
        <taxon>Streptophyta</taxon>
        <taxon>Embryophyta</taxon>
        <taxon>Tracheophyta</taxon>
        <taxon>Spermatophyta</taxon>
        <taxon>Magnoliopsida</taxon>
        <taxon>eudicotyledons</taxon>
        <taxon>Gunneridae</taxon>
        <taxon>Pentapetalae</taxon>
        <taxon>rosids</taxon>
        <taxon>malvids</taxon>
        <taxon>Malvales</taxon>
        <taxon>Malvaceae</taxon>
        <taxon>Malvoideae</taxon>
        <taxon>Gossypium</taxon>
    </lineage>
</organism>
<evidence type="ECO:0000313" key="1">
    <source>
        <dbReference type="EMBL" id="KAK5820469.1"/>
    </source>
</evidence>